<dbReference type="eggNOG" id="KOG1258">
    <property type="taxonomic scope" value="Eukaryota"/>
</dbReference>
<dbReference type="GO" id="GO:0000395">
    <property type="term" value="P:mRNA 5'-splice site recognition"/>
    <property type="evidence" value="ECO:0000318"/>
    <property type="project" value="GO_Central"/>
</dbReference>
<reference evidence="8" key="2">
    <citation type="journal article" date="2013" name="G3 (Bethesda)">
        <title>Genomes of Ashbya fungi isolated from insects reveal four mating-type loci, numerous translocations, lack of transposons, and distinct gene duplications.</title>
        <authorList>
            <person name="Dietrich F.S."/>
            <person name="Voegeli S."/>
            <person name="Kuo S."/>
            <person name="Philippsen P."/>
        </authorList>
    </citation>
    <scope>GENOME REANNOTATION</scope>
    <source>
        <strain evidence="8">ATCC 10895 / CBS 109.51 / FGSC 9923 / NRRL Y-1056</strain>
    </source>
</reference>
<dbReference type="PANTHER" id="PTHR17204">
    <property type="entry name" value="PRE-MRNA PROCESSING PROTEIN PRP39-RELATED"/>
    <property type="match status" value="1"/>
</dbReference>
<dbReference type="STRING" id="284811.Q75CK8"/>
<gene>
    <name evidence="7" type="ORF">AGOS_ACL089W</name>
</gene>
<dbReference type="GO" id="GO:0005685">
    <property type="term" value="C:U1 snRNP"/>
    <property type="evidence" value="ECO:0000318"/>
    <property type="project" value="GO_Central"/>
</dbReference>
<comment type="similarity">
    <text evidence="6">Belongs to the PRP39 family.</text>
</comment>
<proteinExistence type="inferred from homology"/>
<dbReference type="Pfam" id="PF23241">
    <property type="entry name" value="HAT_PRP39_C"/>
    <property type="match status" value="1"/>
</dbReference>
<protein>
    <submittedName>
        <fullName evidence="7">ACL089Wp</fullName>
    </submittedName>
</protein>
<evidence type="ECO:0000313" key="7">
    <source>
        <dbReference type="EMBL" id="AAS51139.3"/>
    </source>
</evidence>
<evidence type="ECO:0000256" key="4">
    <source>
        <dbReference type="ARBA" id="ARBA00023187"/>
    </source>
</evidence>
<evidence type="ECO:0000256" key="2">
    <source>
        <dbReference type="ARBA" id="ARBA00022664"/>
    </source>
</evidence>
<dbReference type="HOGENOM" id="CLU_024449_0_0_1"/>
<keyword evidence="3" id="KW-0677">Repeat</keyword>
<organism evidence="7 8">
    <name type="scientific">Eremothecium gossypii (strain ATCC 10895 / CBS 109.51 / FGSC 9923 / NRRL Y-1056)</name>
    <name type="common">Yeast</name>
    <name type="synonym">Ashbya gossypii</name>
    <dbReference type="NCBI Taxonomy" id="284811"/>
    <lineage>
        <taxon>Eukaryota</taxon>
        <taxon>Fungi</taxon>
        <taxon>Dikarya</taxon>
        <taxon>Ascomycota</taxon>
        <taxon>Saccharomycotina</taxon>
        <taxon>Saccharomycetes</taxon>
        <taxon>Saccharomycetales</taxon>
        <taxon>Saccharomycetaceae</taxon>
        <taxon>Eremothecium</taxon>
    </lineage>
</organism>
<dbReference type="GeneID" id="4619435"/>
<keyword evidence="4" id="KW-0508">mRNA splicing</keyword>
<dbReference type="OMA" id="SLELWCD"/>
<reference evidence="7 8" key="1">
    <citation type="journal article" date="2004" name="Science">
        <title>The Ashbya gossypii genome as a tool for mapping the ancient Saccharomyces cerevisiae genome.</title>
        <authorList>
            <person name="Dietrich F.S."/>
            <person name="Voegeli S."/>
            <person name="Brachat S."/>
            <person name="Lerch A."/>
            <person name="Gates K."/>
            <person name="Steiner S."/>
            <person name="Mohr C."/>
            <person name="Pohlmann R."/>
            <person name="Luedi P."/>
            <person name="Choi S."/>
            <person name="Wing R.A."/>
            <person name="Flavier A."/>
            <person name="Gaffney T.D."/>
            <person name="Philippsen P."/>
        </authorList>
    </citation>
    <scope>NUCLEOTIDE SEQUENCE [LARGE SCALE GENOMIC DNA]</scope>
    <source>
        <strain evidence="8">ATCC 10895 / CBS 109.51 / FGSC 9923 / NRRL Y-1056</strain>
    </source>
</reference>
<dbReference type="InterPro" id="IPR003107">
    <property type="entry name" value="HAT"/>
</dbReference>
<dbReference type="PANTHER" id="PTHR17204:SF5">
    <property type="entry name" value="PRE-MRNA-PROCESSING FACTOR 39"/>
    <property type="match status" value="1"/>
</dbReference>
<sequence length="610" mass="70013">MESVISEVDSGFLKENGSWADALAAVSWEDIGTLERAVYETEQVMQKYERPNERVRGALYGVFEEVLGRYPLLFGYWRKYAGMVERAEDAGRATETLLRGVGAFPASLELWTDYLRGAGTGPEARGLYETAAAQVGRQFLAHEFWDQYLAFETGQGAWEQVAALYARVARVPLHQYARYYSGFQEFAAAHAEAVPEGCVAEVDAAFAQTQQLVYDIWRYESRISQSFFNVTDVAEAELQNWREYLAFAVSDARMEPAQVRATFERALVPCYRYRYFWDAYITWLEGQGAHDELAAVFQRGMRALPADVPFERRYLDYLRVRTLQDCAQFRDAYRDALAAAVQRAPEDGALLNDYLNLVKTTEYPTTLDQPEAEVLEQQQAYAKFLEGTVATYMEGEDSRGSSQLLSLLDDRNISVVVVQLIKTTWLVLRNNMQAIKYFNQFGKLPQLKSSTAFWLLYYKFEKSHRNFTKLNKFVGQLGTEIFLPTEVINDILEDYQGFYLANSDVNEYERRLASGPLQFDPLVDCVFKVNDPQWSPRNLDYRDWYKSTEYRENGHPGIALDPPQITNSIITKSIASIRKQNAQPLPTFRNLEKINQPPKNADHAWEYIKS</sequence>
<dbReference type="GO" id="GO:0000243">
    <property type="term" value="C:commitment complex"/>
    <property type="evidence" value="ECO:0000318"/>
    <property type="project" value="GO_Central"/>
</dbReference>
<dbReference type="KEGG" id="ago:AGOS_ACL089W"/>
<dbReference type="InParanoid" id="Q75CK8"/>
<dbReference type="Pfam" id="PF23240">
    <property type="entry name" value="HAT_PRP39_N"/>
    <property type="match status" value="1"/>
</dbReference>
<evidence type="ECO:0000313" key="8">
    <source>
        <dbReference type="Proteomes" id="UP000000591"/>
    </source>
</evidence>
<keyword evidence="8" id="KW-1185">Reference proteome</keyword>
<evidence type="ECO:0000256" key="3">
    <source>
        <dbReference type="ARBA" id="ARBA00022737"/>
    </source>
</evidence>
<accession>Q75CK8</accession>
<dbReference type="SUPFAM" id="SSF48452">
    <property type="entry name" value="TPR-like"/>
    <property type="match status" value="1"/>
</dbReference>
<name>Q75CK8_EREGS</name>
<dbReference type="GO" id="GO:0071004">
    <property type="term" value="C:U2-type prespliceosome"/>
    <property type="evidence" value="ECO:0000318"/>
    <property type="project" value="GO_Central"/>
</dbReference>
<dbReference type="RefSeq" id="NP_983315.3">
    <property type="nucleotide sequence ID" value="NM_208668.3"/>
</dbReference>
<dbReference type="InterPro" id="IPR059164">
    <property type="entry name" value="HAT_PRP39_C"/>
</dbReference>
<dbReference type="OrthoDB" id="10265668at2759"/>
<dbReference type="AlphaFoldDB" id="Q75CK8"/>
<keyword evidence="5" id="KW-0539">Nucleus</keyword>
<comment type="subcellular location">
    <subcellularLocation>
        <location evidence="1">Nucleus</location>
    </subcellularLocation>
</comment>
<dbReference type="SMART" id="SM00386">
    <property type="entry name" value="HAT"/>
    <property type="match status" value="7"/>
</dbReference>
<evidence type="ECO:0000256" key="1">
    <source>
        <dbReference type="ARBA" id="ARBA00004123"/>
    </source>
</evidence>
<dbReference type="Proteomes" id="UP000000591">
    <property type="component" value="Chromosome III"/>
</dbReference>
<dbReference type="FunCoup" id="Q75CK8">
    <property type="interactions" value="210"/>
</dbReference>
<keyword evidence="2" id="KW-0507">mRNA processing</keyword>
<dbReference type="Gene3D" id="1.25.40.10">
    <property type="entry name" value="Tetratricopeptide repeat domain"/>
    <property type="match status" value="1"/>
</dbReference>
<evidence type="ECO:0000256" key="6">
    <source>
        <dbReference type="ARBA" id="ARBA00038019"/>
    </source>
</evidence>
<evidence type="ECO:0000256" key="5">
    <source>
        <dbReference type="ARBA" id="ARBA00023242"/>
    </source>
</evidence>
<dbReference type="InterPro" id="IPR011990">
    <property type="entry name" value="TPR-like_helical_dom_sf"/>
</dbReference>
<dbReference type="EMBL" id="AE016816">
    <property type="protein sequence ID" value="AAS51139.3"/>
    <property type="molecule type" value="Genomic_DNA"/>
</dbReference>